<proteinExistence type="predicted"/>
<keyword evidence="2" id="KW-0805">Transcription regulation</keyword>
<protein>
    <submittedName>
        <fullName evidence="6">AraC family transcriptional regulator</fullName>
    </submittedName>
</protein>
<keyword evidence="4" id="KW-0804">Transcription</keyword>
<gene>
    <name evidence="6" type="ORF">CAL28_17500</name>
</gene>
<dbReference type="SMART" id="SM00342">
    <property type="entry name" value="HTH_ARAC"/>
    <property type="match status" value="1"/>
</dbReference>
<dbReference type="InterPro" id="IPR009057">
    <property type="entry name" value="Homeodomain-like_sf"/>
</dbReference>
<dbReference type="RefSeq" id="WP_094842547.1">
    <property type="nucleotide sequence ID" value="NZ_NEVS01000004.1"/>
</dbReference>
<dbReference type="PROSITE" id="PS01124">
    <property type="entry name" value="HTH_ARAC_FAMILY_2"/>
    <property type="match status" value="1"/>
</dbReference>
<dbReference type="InterPro" id="IPR018060">
    <property type="entry name" value="HTH_AraC"/>
</dbReference>
<keyword evidence="7" id="KW-1185">Reference proteome</keyword>
<dbReference type="InterPro" id="IPR011051">
    <property type="entry name" value="RmlC_Cupin_sf"/>
</dbReference>
<name>A0A261UGS5_9BORD</name>
<dbReference type="PANTHER" id="PTHR11019:SF199">
    <property type="entry name" value="HTH-TYPE TRANSCRIPTIONAL REGULATOR NIMR"/>
    <property type="match status" value="1"/>
</dbReference>
<dbReference type="Pfam" id="PF02311">
    <property type="entry name" value="AraC_binding"/>
    <property type="match status" value="1"/>
</dbReference>
<evidence type="ECO:0000256" key="2">
    <source>
        <dbReference type="ARBA" id="ARBA00023015"/>
    </source>
</evidence>
<dbReference type="Pfam" id="PF12833">
    <property type="entry name" value="HTH_18"/>
    <property type="match status" value="1"/>
</dbReference>
<dbReference type="Proteomes" id="UP000215767">
    <property type="component" value="Unassembled WGS sequence"/>
</dbReference>
<dbReference type="EMBL" id="NEVS01000004">
    <property type="protein sequence ID" value="OZI61139.1"/>
    <property type="molecule type" value="Genomic_DNA"/>
</dbReference>
<dbReference type="FunFam" id="1.10.10.60:FF:000132">
    <property type="entry name" value="AraC family transcriptional regulator"/>
    <property type="match status" value="1"/>
</dbReference>
<dbReference type="PANTHER" id="PTHR11019">
    <property type="entry name" value="HTH-TYPE TRANSCRIPTIONAL REGULATOR NIMR"/>
    <property type="match status" value="1"/>
</dbReference>
<evidence type="ECO:0000256" key="3">
    <source>
        <dbReference type="ARBA" id="ARBA00023125"/>
    </source>
</evidence>
<dbReference type="SUPFAM" id="SSF46689">
    <property type="entry name" value="Homeodomain-like"/>
    <property type="match status" value="1"/>
</dbReference>
<dbReference type="CDD" id="cd06124">
    <property type="entry name" value="cupin_NimR-like_N"/>
    <property type="match status" value="1"/>
</dbReference>
<evidence type="ECO:0000256" key="1">
    <source>
        <dbReference type="ARBA" id="ARBA00022491"/>
    </source>
</evidence>
<comment type="caution">
    <text evidence="6">The sequence shown here is derived from an EMBL/GenBank/DDBJ whole genome shotgun (WGS) entry which is preliminary data.</text>
</comment>
<evidence type="ECO:0000313" key="7">
    <source>
        <dbReference type="Proteomes" id="UP000215767"/>
    </source>
</evidence>
<keyword evidence="1" id="KW-0678">Repressor</keyword>
<sequence length="260" mass="28576">MLLEALFKDFNLDGATGPVIGIRLETTDYGSEIPVHRHRQGQLILALKGGVTCEVAGAIWMVPPQYAVWVPGMMPHRVRATANARICYLYVQPGAGCLPSDCCTLAISPLVQALILDMAGQPADYAADSPTGRKAVVLLEELATMPVEHLHVPTSDEPRMRRIATMLSDRPADRRTLADWARLVAMSERSLARLVRQETGMTFGRWRQQLHLIIALRQLAAGQTVQRVAEQLGYESVTAFITMFKKAVGKPPAKYFASIG</sequence>
<dbReference type="SUPFAM" id="SSF51182">
    <property type="entry name" value="RmlC-like cupins"/>
    <property type="match status" value="1"/>
</dbReference>
<accession>A0A261UGS5</accession>
<dbReference type="AlphaFoldDB" id="A0A261UGS5"/>
<dbReference type="InterPro" id="IPR014710">
    <property type="entry name" value="RmlC-like_jellyroll"/>
</dbReference>
<dbReference type="GO" id="GO:0043565">
    <property type="term" value="F:sequence-specific DNA binding"/>
    <property type="evidence" value="ECO:0007669"/>
    <property type="project" value="InterPro"/>
</dbReference>
<reference evidence="7" key="1">
    <citation type="submission" date="2017-05" db="EMBL/GenBank/DDBJ databases">
        <title>Complete and WGS of Bordetella genogroups.</title>
        <authorList>
            <person name="Spilker T."/>
            <person name="Lipuma J."/>
        </authorList>
    </citation>
    <scope>NUCLEOTIDE SEQUENCE [LARGE SCALE GENOMIC DNA]</scope>
    <source>
        <strain evidence="7">AU8856</strain>
    </source>
</reference>
<dbReference type="Gene3D" id="1.10.10.60">
    <property type="entry name" value="Homeodomain-like"/>
    <property type="match status" value="1"/>
</dbReference>
<evidence type="ECO:0000256" key="4">
    <source>
        <dbReference type="ARBA" id="ARBA00023163"/>
    </source>
</evidence>
<organism evidence="6 7">
    <name type="scientific">Bordetella genomosp. 11</name>
    <dbReference type="NCBI Taxonomy" id="1416808"/>
    <lineage>
        <taxon>Bacteria</taxon>
        <taxon>Pseudomonadati</taxon>
        <taxon>Pseudomonadota</taxon>
        <taxon>Betaproteobacteria</taxon>
        <taxon>Burkholderiales</taxon>
        <taxon>Alcaligenaceae</taxon>
        <taxon>Bordetella</taxon>
    </lineage>
</organism>
<evidence type="ECO:0000259" key="5">
    <source>
        <dbReference type="PROSITE" id="PS01124"/>
    </source>
</evidence>
<feature type="domain" description="HTH araC/xylS-type" evidence="5">
    <location>
        <begin position="161"/>
        <end position="258"/>
    </location>
</feature>
<dbReference type="GO" id="GO:0003700">
    <property type="term" value="F:DNA-binding transcription factor activity"/>
    <property type="evidence" value="ECO:0007669"/>
    <property type="project" value="InterPro"/>
</dbReference>
<evidence type="ECO:0000313" key="6">
    <source>
        <dbReference type="EMBL" id="OZI61139.1"/>
    </source>
</evidence>
<dbReference type="Gene3D" id="2.60.120.10">
    <property type="entry name" value="Jelly Rolls"/>
    <property type="match status" value="1"/>
</dbReference>
<keyword evidence="3" id="KW-0238">DNA-binding</keyword>
<dbReference type="InterPro" id="IPR003313">
    <property type="entry name" value="AraC-bd"/>
</dbReference>
<dbReference type="OrthoDB" id="2536004at2"/>